<protein>
    <submittedName>
        <fullName evidence="1">Uncharacterized protein</fullName>
    </submittedName>
</protein>
<reference evidence="2" key="1">
    <citation type="submission" date="2018-02" db="EMBL/GenBank/DDBJ databases">
        <authorList>
            <person name="Hausmann B."/>
        </authorList>
    </citation>
    <scope>NUCLEOTIDE SEQUENCE [LARGE SCALE GENOMIC DNA]</scope>
    <source>
        <strain evidence="2">Peat soil MAG SbA1</strain>
    </source>
</reference>
<proteinExistence type="predicted"/>
<dbReference type="AlphaFoldDB" id="A0A2U3KQD8"/>
<gene>
    <name evidence="1" type="ORF">SBA1_400030</name>
</gene>
<dbReference type="EMBL" id="OMOD01000134">
    <property type="protein sequence ID" value="SPF41885.1"/>
    <property type="molecule type" value="Genomic_DNA"/>
</dbReference>
<organism evidence="1 2">
    <name type="scientific">Candidatus Sulfotelmatobacter kueseliae</name>
    <dbReference type="NCBI Taxonomy" id="2042962"/>
    <lineage>
        <taxon>Bacteria</taxon>
        <taxon>Pseudomonadati</taxon>
        <taxon>Acidobacteriota</taxon>
        <taxon>Terriglobia</taxon>
        <taxon>Terriglobales</taxon>
        <taxon>Candidatus Korobacteraceae</taxon>
        <taxon>Candidatus Sulfotelmatobacter</taxon>
    </lineage>
</organism>
<evidence type="ECO:0000313" key="2">
    <source>
        <dbReference type="Proteomes" id="UP000238701"/>
    </source>
</evidence>
<dbReference type="Proteomes" id="UP000238701">
    <property type="component" value="Unassembled WGS sequence"/>
</dbReference>
<sequence length="26" mass="2940">MPDLLIAAWKVLFVGLRLTLVVENDI</sequence>
<accession>A0A2U3KQD8</accession>
<name>A0A2U3KQD8_9BACT</name>
<evidence type="ECO:0000313" key="1">
    <source>
        <dbReference type="EMBL" id="SPF41885.1"/>
    </source>
</evidence>